<evidence type="ECO:0000256" key="1">
    <source>
        <dbReference type="SAM" id="MobiDB-lite"/>
    </source>
</evidence>
<sequence length="60" mass="6286">MKQDQHASTPHPRNASSANRKVSGTAGLRSGNFSASRAAPKLFGNQVKGPPSRLQNGGTR</sequence>
<feature type="region of interest" description="Disordered" evidence="1">
    <location>
        <begin position="1"/>
        <end position="60"/>
    </location>
</feature>
<comment type="caution">
    <text evidence="2">The sequence shown here is derived from an EMBL/GenBank/DDBJ whole genome shotgun (WGS) entry which is preliminary data.</text>
</comment>
<keyword evidence="3" id="KW-1185">Reference proteome</keyword>
<dbReference type="Proteomes" id="UP000324222">
    <property type="component" value="Unassembled WGS sequence"/>
</dbReference>
<proteinExistence type="predicted"/>
<dbReference type="AlphaFoldDB" id="A0A5B7I078"/>
<evidence type="ECO:0000313" key="2">
    <source>
        <dbReference type="EMBL" id="MPC77102.1"/>
    </source>
</evidence>
<dbReference type="EMBL" id="VSRR010044999">
    <property type="protein sequence ID" value="MPC77102.1"/>
    <property type="molecule type" value="Genomic_DNA"/>
</dbReference>
<gene>
    <name evidence="2" type="ORF">E2C01_071547</name>
</gene>
<organism evidence="2 3">
    <name type="scientific">Portunus trituberculatus</name>
    <name type="common">Swimming crab</name>
    <name type="synonym">Neptunus trituberculatus</name>
    <dbReference type="NCBI Taxonomy" id="210409"/>
    <lineage>
        <taxon>Eukaryota</taxon>
        <taxon>Metazoa</taxon>
        <taxon>Ecdysozoa</taxon>
        <taxon>Arthropoda</taxon>
        <taxon>Crustacea</taxon>
        <taxon>Multicrustacea</taxon>
        <taxon>Malacostraca</taxon>
        <taxon>Eumalacostraca</taxon>
        <taxon>Eucarida</taxon>
        <taxon>Decapoda</taxon>
        <taxon>Pleocyemata</taxon>
        <taxon>Brachyura</taxon>
        <taxon>Eubrachyura</taxon>
        <taxon>Portunoidea</taxon>
        <taxon>Portunidae</taxon>
        <taxon>Portuninae</taxon>
        <taxon>Portunus</taxon>
    </lineage>
</organism>
<name>A0A5B7I078_PORTR</name>
<evidence type="ECO:0000313" key="3">
    <source>
        <dbReference type="Proteomes" id="UP000324222"/>
    </source>
</evidence>
<protein>
    <submittedName>
        <fullName evidence="2">Uncharacterized protein</fullName>
    </submittedName>
</protein>
<reference evidence="2 3" key="1">
    <citation type="submission" date="2019-05" db="EMBL/GenBank/DDBJ databases">
        <title>Another draft genome of Portunus trituberculatus and its Hox gene families provides insights of decapod evolution.</title>
        <authorList>
            <person name="Jeong J.-H."/>
            <person name="Song I."/>
            <person name="Kim S."/>
            <person name="Choi T."/>
            <person name="Kim D."/>
            <person name="Ryu S."/>
            <person name="Kim W."/>
        </authorList>
    </citation>
    <scope>NUCLEOTIDE SEQUENCE [LARGE SCALE GENOMIC DNA]</scope>
    <source>
        <tissue evidence="2">Muscle</tissue>
    </source>
</reference>
<accession>A0A5B7I078</accession>